<sequence>VCKTGSEIFEKLAFVGIHVNLVEYLIRVLHQGTVTSSNNVTNWTGTMSLMTIVGAYVADAYLGRYWTFVISATTYLLAQGMVLLTFAVSVPALRPSACNNHGVKEENCPKASPFQMGGYLLFGFVHNCSRKWRDQTEYPHHRC</sequence>
<dbReference type="Proteomes" id="UP000237105">
    <property type="component" value="Unassembled WGS sequence"/>
</dbReference>
<dbReference type="InterPro" id="IPR036259">
    <property type="entry name" value="MFS_trans_sf"/>
</dbReference>
<keyword evidence="3" id="KW-1185">Reference proteome</keyword>
<evidence type="ECO:0000256" key="1">
    <source>
        <dbReference type="SAM" id="Phobius"/>
    </source>
</evidence>
<feature type="transmembrane region" description="Helical" evidence="1">
    <location>
        <begin position="40"/>
        <end position="58"/>
    </location>
</feature>
<evidence type="ECO:0000313" key="2">
    <source>
        <dbReference type="EMBL" id="PON44342.1"/>
    </source>
</evidence>
<dbReference type="Gene3D" id="1.20.1250.20">
    <property type="entry name" value="MFS general substrate transporter like domains"/>
    <property type="match status" value="1"/>
</dbReference>
<dbReference type="PANTHER" id="PTHR11654">
    <property type="entry name" value="OLIGOPEPTIDE TRANSPORTER-RELATED"/>
    <property type="match status" value="1"/>
</dbReference>
<organism evidence="2 3">
    <name type="scientific">Parasponia andersonii</name>
    <name type="common">Sponia andersonii</name>
    <dbReference type="NCBI Taxonomy" id="3476"/>
    <lineage>
        <taxon>Eukaryota</taxon>
        <taxon>Viridiplantae</taxon>
        <taxon>Streptophyta</taxon>
        <taxon>Embryophyta</taxon>
        <taxon>Tracheophyta</taxon>
        <taxon>Spermatophyta</taxon>
        <taxon>Magnoliopsida</taxon>
        <taxon>eudicotyledons</taxon>
        <taxon>Gunneridae</taxon>
        <taxon>Pentapetalae</taxon>
        <taxon>rosids</taxon>
        <taxon>fabids</taxon>
        <taxon>Rosales</taxon>
        <taxon>Cannabaceae</taxon>
        <taxon>Parasponia</taxon>
    </lineage>
</organism>
<comment type="caution">
    <text evidence="2">The sequence shown here is derived from an EMBL/GenBank/DDBJ whole genome shotgun (WGS) entry which is preliminary data.</text>
</comment>
<keyword evidence="1" id="KW-0472">Membrane</keyword>
<dbReference type="EMBL" id="JXTB01000352">
    <property type="protein sequence ID" value="PON44342.1"/>
    <property type="molecule type" value="Genomic_DNA"/>
</dbReference>
<dbReference type="OrthoDB" id="1898501at2759"/>
<keyword evidence="1" id="KW-0812">Transmembrane</keyword>
<dbReference type="AlphaFoldDB" id="A0A2P5B6B8"/>
<reference evidence="3" key="1">
    <citation type="submission" date="2016-06" db="EMBL/GenBank/DDBJ databases">
        <title>Parallel loss of symbiosis genes in relatives of nitrogen-fixing non-legume Parasponia.</title>
        <authorList>
            <person name="Van Velzen R."/>
            <person name="Holmer R."/>
            <person name="Bu F."/>
            <person name="Rutten L."/>
            <person name="Van Zeijl A."/>
            <person name="Liu W."/>
            <person name="Santuari L."/>
            <person name="Cao Q."/>
            <person name="Sharma T."/>
            <person name="Shen D."/>
            <person name="Roswanjaya Y."/>
            <person name="Wardhani T."/>
            <person name="Kalhor M.S."/>
            <person name="Jansen J."/>
            <person name="Van den Hoogen J."/>
            <person name="Gungor B."/>
            <person name="Hartog M."/>
            <person name="Hontelez J."/>
            <person name="Verver J."/>
            <person name="Yang W.-C."/>
            <person name="Schijlen E."/>
            <person name="Repin R."/>
            <person name="Schilthuizen M."/>
            <person name="Schranz E."/>
            <person name="Heidstra R."/>
            <person name="Miyata K."/>
            <person name="Fedorova E."/>
            <person name="Kohlen W."/>
            <person name="Bisseling T."/>
            <person name="Smit S."/>
            <person name="Geurts R."/>
        </authorList>
    </citation>
    <scope>NUCLEOTIDE SEQUENCE [LARGE SCALE GENOMIC DNA]</scope>
    <source>
        <strain evidence="3">cv. WU1-14</strain>
    </source>
</reference>
<feature type="non-terminal residue" evidence="2">
    <location>
        <position position="1"/>
    </location>
</feature>
<evidence type="ECO:0000313" key="3">
    <source>
        <dbReference type="Proteomes" id="UP000237105"/>
    </source>
</evidence>
<accession>A0A2P5B6B8</accession>
<keyword evidence="1" id="KW-1133">Transmembrane helix</keyword>
<proteinExistence type="predicted"/>
<name>A0A2P5B6B8_PARAD</name>
<gene>
    <name evidence="2" type="ORF">PanWU01x14_267310</name>
</gene>
<feature type="transmembrane region" description="Helical" evidence="1">
    <location>
        <begin position="65"/>
        <end position="88"/>
    </location>
</feature>
<protein>
    <submittedName>
        <fullName evidence="2">Proton-dependent oligopeptide transporter family</fullName>
    </submittedName>
</protein>